<dbReference type="KEGG" id="pno:SNOG_10666"/>
<dbReference type="GeneID" id="5977835"/>
<evidence type="ECO:0000313" key="1">
    <source>
        <dbReference type="EMBL" id="EAT82060.1"/>
    </source>
</evidence>
<proteinExistence type="predicted"/>
<dbReference type="AlphaFoldDB" id="Q0UC48"/>
<accession>Q0UC48</accession>
<sequence length="61" mass="6776">MASWQACWQASRAAVSGPDSLTTGEPYLWTSHAMVDITPAFDGLVEIFGPLDRFWHSCCTR</sequence>
<reference evidence="2" key="1">
    <citation type="journal article" date="2007" name="Plant Cell">
        <title>Dothideomycete-plant interactions illuminated by genome sequencing and EST analysis of the wheat pathogen Stagonospora nodorum.</title>
        <authorList>
            <person name="Hane J.K."/>
            <person name="Lowe R.G."/>
            <person name="Solomon P.S."/>
            <person name="Tan K.C."/>
            <person name="Schoch C.L."/>
            <person name="Spatafora J.W."/>
            <person name="Crous P.W."/>
            <person name="Kodira C."/>
            <person name="Birren B.W."/>
            <person name="Galagan J.E."/>
            <person name="Torriani S.F."/>
            <person name="McDonald B.A."/>
            <person name="Oliver R.P."/>
        </authorList>
    </citation>
    <scope>NUCLEOTIDE SEQUENCE [LARGE SCALE GENOMIC DNA]</scope>
    <source>
        <strain evidence="2">SN15 / ATCC MYA-4574 / FGSC 10173</strain>
    </source>
</reference>
<dbReference type="HOGENOM" id="CLU_2923405_0_0_1"/>
<dbReference type="RefSeq" id="XP_001800928.1">
    <property type="nucleotide sequence ID" value="XM_001800876.1"/>
</dbReference>
<dbReference type="InParanoid" id="Q0UC48"/>
<name>Q0UC48_PHANO</name>
<gene>
    <name evidence="1" type="ORF">SNOG_10666</name>
</gene>
<dbReference type="Proteomes" id="UP000001055">
    <property type="component" value="Unassembled WGS sequence"/>
</dbReference>
<dbReference type="EMBL" id="CH445341">
    <property type="protein sequence ID" value="EAT82060.1"/>
    <property type="molecule type" value="Genomic_DNA"/>
</dbReference>
<organism evidence="1 2">
    <name type="scientific">Phaeosphaeria nodorum (strain SN15 / ATCC MYA-4574 / FGSC 10173)</name>
    <name type="common">Glume blotch fungus</name>
    <name type="synonym">Parastagonospora nodorum</name>
    <dbReference type="NCBI Taxonomy" id="321614"/>
    <lineage>
        <taxon>Eukaryota</taxon>
        <taxon>Fungi</taxon>
        <taxon>Dikarya</taxon>
        <taxon>Ascomycota</taxon>
        <taxon>Pezizomycotina</taxon>
        <taxon>Dothideomycetes</taxon>
        <taxon>Pleosporomycetidae</taxon>
        <taxon>Pleosporales</taxon>
        <taxon>Pleosporineae</taxon>
        <taxon>Phaeosphaeriaceae</taxon>
        <taxon>Parastagonospora</taxon>
    </lineage>
</organism>
<evidence type="ECO:0000313" key="2">
    <source>
        <dbReference type="Proteomes" id="UP000001055"/>
    </source>
</evidence>
<protein>
    <submittedName>
        <fullName evidence="1">Uncharacterized protein</fullName>
    </submittedName>
</protein>